<dbReference type="EMBL" id="CP014143">
    <property type="protein sequence ID" value="AOS96231.1"/>
    <property type="molecule type" value="Genomic_DNA"/>
</dbReference>
<dbReference type="KEGG" id="micc:AUP74_00764"/>
<dbReference type="Gene3D" id="1.40.20.10">
    <property type="entry name" value="CHAD domain"/>
    <property type="match status" value="1"/>
</dbReference>
<dbReference type="STRING" id="1769779.AUP74_00764"/>
<dbReference type="PANTHER" id="PTHR39339:SF1">
    <property type="entry name" value="CHAD DOMAIN-CONTAINING PROTEIN"/>
    <property type="match status" value="1"/>
</dbReference>
<dbReference type="AlphaFoldDB" id="A0A1C9W4Y9"/>
<keyword evidence="3" id="KW-1185">Reference proteome</keyword>
<dbReference type="Pfam" id="PF05235">
    <property type="entry name" value="CHAD"/>
    <property type="match status" value="1"/>
</dbReference>
<evidence type="ECO:0000313" key="3">
    <source>
        <dbReference type="Proteomes" id="UP000095672"/>
    </source>
</evidence>
<gene>
    <name evidence="2" type="ORF">AUP74_00764</name>
</gene>
<accession>A0A1C9W4Y9</accession>
<reference evidence="3" key="1">
    <citation type="submission" date="2016-01" db="EMBL/GenBank/DDBJ databases">
        <title>Complete genome sequence of Microbulbifer sp. CCB-MM1, a halophile isolated from Matang Mangrove Forest, Perak.</title>
        <authorList>
            <person name="Moh T.H."/>
            <person name="Dinesh B."/>
            <person name="Lau N.-S."/>
            <person name="Go F."/>
            <person name="Alexander Chong S.-C."/>
        </authorList>
    </citation>
    <scope>NUCLEOTIDE SEQUENCE [LARGE SCALE GENOMIC DNA]</scope>
    <source>
        <strain evidence="3">CCB-MM1</strain>
    </source>
</reference>
<sequence>MAELEELPDEEAVHQVRKRCKKMRALLRLIRYEAEGLYRYENAQFRNLANTLSGSRDAVSLRDSLLKLAPGDYPQIEAFLSHRAEHQRDEQAMADAAQQLDQAAQRLEGWPLQPLRWIHTRKGYEKGYRRARKAMNKALAEESPESFHEFRKRVKDHWYHSRLMAKRYEKRIGPRQKPLNKLAKALGDWRDLHLLCTFLAPMSDRFPGELIPLLDSATKRSDELHRQIEQQADALFRPKQFAW</sequence>
<dbReference type="Proteomes" id="UP000095672">
    <property type="component" value="Chromosome"/>
</dbReference>
<dbReference type="PANTHER" id="PTHR39339">
    <property type="entry name" value="SLR1444 PROTEIN"/>
    <property type="match status" value="1"/>
</dbReference>
<dbReference type="SMART" id="SM00880">
    <property type="entry name" value="CHAD"/>
    <property type="match status" value="1"/>
</dbReference>
<evidence type="ECO:0000259" key="1">
    <source>
        <dbReference type="PROSITE" id="PS51708"/>
    </source>
</evidence>
<dbReference type="InterPro" id="IPR007899">
    <property type="entry name" value="CHAD_dom"/>
</dbReference>
<feature type="domain" description="CHAD" evidence="1">
    <location>
        <begin position="1"/>
        <end position="241"/>
    </location>
</feature>
<dbReference type="PATRIC" id="fig|1769779.3.peg.780"/>
<proteinExistence type="predicted"/>
<dbReference type="InterPro" id="IPR038186">
    <property type="entry name" value="CHAD_dom_sf"/>
</dbReference>
<dbReference type="OrthoDB" id="9810907at2"/>
<evidence type="ECO:0000313" key="2">
    <source>
        <dbReference type="EMBL" id="AOS96231.1"/>
    </source>
</evidence>
<organism evidence="2 3">
    <name type="scientific">Microbulbifer aggregans</name>
    <dbReference type="NCBI Taxonomy" id="1769779"/>
    <lineage>
        <taxon>Bacteria</taxon>
        <taxon>Pseudomonadati</taxon>
        <taxon>Pseudomonadota</taxon>
        <taxon>Gammaproteobacteria</taxon>
        <taxon>Cellvibrionales</taxon>
        <taxon>Microbulbiferaceae</taxon>
        <taxon>Microbulbifer</taxon>
    </lineage>
</organism>
<dbReference type="RefSeq" id="WP_158514535.1">
    <property type="nucleotide sequence ID" value="NZ_CP014143.1"/>
</dbReference>
<dbReference type="PROSITE" id="PS51708">
    <property type="entry name" value="CHAD"/>
    <property type="match status" value="1"/>
</dbReference>
<name>A0A1C9W4Y9_9GAMM</name>
<protein>
    <submittedName>
        <fullName evidence="2">CHAD domain protein</fullName>
    </submittedName>
</protein>